<accession>A0A6H1ZIH1</accession>
<protein>
    <submittedName>
        <fullName evidence="1">Uncharacterized protein</fullName>
    </submittedName>
</protein>
<proteinExistence type="predicted"/>
<organism evidence="1">
    <name type="scientific">viral metagenome</name>
    <dbReference type="NCBI Taxonomy" id="1070528"/>
    <lineage>
        <taxon>unclassified sequences</taxon>
        <taxon>metagenomes</taxon>
        <taxon>organismal metagenomes</taxon>
    </lineage>
</organism>
<gene>
    <name evidence="1" type="ORF">TM448A00604_0012</name>
    <name evidence="2" type="ORF">TM448B00314_0039</name>
</gene>
<evidence type="ECO:0000313" key="1">
    <source>
        <dbReference type="EMBL" id="QJA47117.1"/>
    </source>
</evidence>
<dbReference type="AlphaFoldDB" id="A0A6H1ZIH1"/>
<dbReference type="EMBL" id="MT144032">
    <property type="protein sequence ID" value="QJA47117.1"/>
    <property type="molecule type" value="Genomic_DNA"/>
</dbReference>
<reference evidence="1" key="1">
    <citation type="submission" date="2020-03" db="EMBL/GenBank/DDBJ databases">
        <title>The deep terrestrial virosphere.</title>
        <authorList>
            <person name="Holmfeldt K."/>
            <person name="Nilsson E."/>
            <person name="Simone D."/>
            <person name="Lopez-Fernandez M."/>
            <person name="Wu X."/>
            <person name="de Brujin I."/>
            <person name="Lundin D."/>
            <person name="Andersson A."/>
            <person name="Bertilsson S."/>
            <person name="Dopson M."/>
        </authorList>
    </citation>
    <scope>NUCLEOTIDE SEQUENCE</scope>
    <source>
        <strain evidence="1">TM448A00604</strain>
        <strain evidence="2">TM448B00314</strain>
    </source>
</reference>
<name>A0A6H1ZIH1_9ZZZZ</name>
<evidence type="ECO:0000313" key="2">
    <source>
        <dbReference type="EMBL" id="QJH94979.1"/>
    </source>
</evidence>
<dbReference type="EMBL" id="MT144610">
    <property type="protein sequence ID" value="QJH94979.1"/>
    <property type="molecule type" value="Genomic_DNA"/>
</dbReference>
<sequence length="511" mass="58505">MTSPQQQMSTLETSKQELFEQWLNEEYGWADAQKILNLSYKGSWNLPFTEKKTPSDNPYFAFWEQYVWPRQLQDTRQFLQRARAIAPEYIPSLKSQKGFYGENVIETLLPNVTEDGVWLTTPGKSYLERFEQDMLYPMLYEGWITPKQLNESLTSIQEAILNSNIDPTTLPFFQQLQLQDFGKQGGWKDYYFDSMKTARSQVTNQAVVSQALEGYQKSLQTMYQGQTSDEAYDPATSGLFTGTEGTTAEVRAKAAADAAYHSSILGGQSHEQATASHDTAWYREWDAINAEKQAEKSRVATIATHQENVKNFVKVGDRLIPREQYEQGLDQLWETERARARERTRMMEEAGRPTLQEIIISQFKSLMGQSRLATGGATGEDILKGTNVRSPAMAQYYAGGEGRRTLTEAASKYNLTARDYNEALTNWNWNMAQRLGQIEYEGGPPEYADIGPDYQFNIEYTQRPEASPEEFPDLETWKGQYNWYRKFISTPPESRPGGLRRAQLAPSVRWV</sequence>